<evidence type="ECO:0000256" key="4">
    <source>
        <dbReference type="ARBA" id="ARBA00022801"/>
    </source>
</evidence>
<accession>A0A6S8U7P2</accession>
<dbReference type="EMBL" id="HBIW01012604">
    <property type="protein sequence ID" value="CAE0695382.1"/>
    <property type="molecule type" value="Transcribed_RNA"/>
</dbReference>
<gene>
    <name evidence="11" type="ORF">PCAL00307_LOCUS10817</name>
    <name evidence="12" type="ORF">PCAL00307_LOCUS10818</name>
    <name evidence="13" type="ORF">PECAL_3P12480</name>
</gene>
<feature type="domain" description="Glycosyl hydrolase family 81 C-terminal" evidence="10">
    <location>
        <begin position="472"/>
        <end position="795"/>
    </location>
</feature>
<dbReference type="Proteomes" id="UP000789595">
    <property type="component" value="Unassembled WGS sequence"/>
</dbReference>
<dbReference type="PANTHER" id="PTHR31983:SF0">
    <property type="entry name" value="GLUCAN ENDO-1,3-BETA-D-GLUCOSIDASE 2"/>
    <property type="match status" value="1"/>
</dbReference>
<evidence type="ECO:0000256" key="5">
    <source>
        <dbReference type="ARBA" id="ARBA00023277"/>
    </source>
</evidence>
<dbReference type="PANTHER" id="PTHR31983">
    <property type="entry name" value="ENDO-1,3(4)-BETA-GLUCANASE 1"/>
    <property type="match status" value="1"/>
</dbReference>
<name>A0A6S8U7P2_9STRA</name>
<keyword evidence="4" id="KW-0378">Hydrolase</keyword>
<dbReference type="InterPro" id="IPR005200">
    <property type="entry name" value="Endo-beta-glucanase"/>
</dbReference>
<sequence length="822" mass="88569">MQDEPPPRAKRLLRKGVLIIAPILLIAATVYAKVIARRRWEGRAAVKGYGDVFKRQAIKESTKLKGATAEWVPFEARTHPDTPTKLWGNVKRPFPTGAWWTNLVVGGPSSSGDGLGTAFATPYTVSVLPDKGVVLGYGEVLATNDSLTLATSQDLIVSLKGGLEKREVVAYDDLTMTMRCSADKGQIDALFARGSPYVTFRVDGVPSLKSDALFTDLQAVDAVTNETMPKACAAYPSCILASMKGDCCPQPSGVKHPCCSGSLGAQTGEVFSVALSNGQAWRLYFSSPVTLTWDSTGAHTTHSFQGVMRAAVVPSNSTKDALMLDAHAEAYATAGSVRVTVDRAKDPDVGIVAFDWQVAYLGSSIPRDELEPALLMLALPHHVDALVADASIGFLDILRYRGGLKGICRAVLGSSWRLAEPLTKIGFTAPRPLKEQKHVDAIKKQVKSDVMRPAGETDKDAAWICFDDWFGNAYWNGKEAARLAGLALVAQEVGDDASFTSAVAQMRSILELWLEARNGDPLVYDATYGGLVTEKGLYDHDADFGNGYYNDHHFHYGYLLHAAAVAVKNDAGFAAKHRRALFALLYDVASPGSGHSLDSVDVDARAFPRARHKDFYAGHSWASGIFFMGQGKAQESSSEAANAYYGAYLLALSLGDVALADWCRTLLAMEVRAARYYYHMPVGGEVYPARFADHNRMVGVLGALSTGAQTWFGPSPIYAHGIQILPVTPATEDLLKPPSFIAEDLAFLDVVLAHDAAVDDSWSSLVVCERAVLDPERAWKEMMALQVVDGGASKAALLYWIATRPPPDAETKALLAKAEGGG</sequence>
<dbReference type="GO" id="GO:0042973">
    <property type="term" value="F:glucan endo-1,3-beta-D-glucosidase activity"/>
    <property type="evidence" value="ECO:0007669"/>
    <property type="project" value="UniProtKB-EC"/>
</dbReference>
<evidence type="ECO:0000313" key="14">
    <source>
        <dbReference type="Proteomes" id="UP000789595"/>
    </source>
</evidence>
<dbReference type="Pfam" id="PF03639">
    <property type="entry name" value="Glyco_hydro_81"/>
    <property type="match status" value="1"/>
</dbReference>
<keyword evidence="14" id="KW-1185">Reference proteome</keyword>
<feature type="domain" description="Glycosyl hydrolase family 81 N-terminal" evidence="9">
    <location>
        <begin position="269"/>
        <end position="427"/>
    </location>
</feature>
<dbReference type="Pfam" id="PF17652">
    <property type="entry name" value="Glyco_hydro81C"/>
    <property type="match status" value="1"/>
</dbReference>
<keyword evidence="5" id="KW-0119">Carbohydrate metabolism</keyword>
<evidence type="ECO:0000256" key="6">
    <source>
        <dbReference type="ARBA" id="ARBA00023295"/>
    </source>
</evidence>
<dbReference type="Gene3D" id="1.20.5.420">
    <property type="entry name" value="Immunoglobulin FC, subunit C"/>
    <property type="match status" value="1"/>
</dbReference>
<dbReference type="InterPro" id="IPR040720">
    <property type="entry name" value="GH81_C"/>
</dbReference>
<keyword evidence="6" id="KW-0326">Glycosidase</keyword>
<evidence type="ECO:0000313" key="11">
    <source>
        <dbReference type="EMBL" id="CAE0695381.1"/>
    </source>
</evidence>
<dbReference type="EMBL" id="CAKKNE010000003">
    <property type="protein sequence ID" value="CAH0371313.1"/>
    <property type="molecule type" value="Genomic_DNA"/>
</dbReference>
<dbReference type="EC" id="3.2.1.39" evidence="3"/>
<dbReference type="OrthoDB" id="4473401at2759"/>
<evidence type="ECO:0000256" key="3">
    <source>
        <dbReference type="ARBA" id="ARBA00012780"/>
    </source>
</evidence>
<evidence type="ECO:0000259" key="10">
    <source>
        <dbReference type="Pfam" id="PF17652"/>
    </source>
</evidence>
<evidence type="ECO:0000313" key="12">
    <source>
        <dbReference type="EMBL" id="CAE0695382.1"/>
    </source>
</evidence>
<evidence type="ECO:0000256" key="1">
    <source>
        <dbReference type="ARBA" id="ARBA00000382"/>
    </source>
</evidence>
<dbReference type="Gene3D" id="2.70.98.30">
    <property type="entry name" value="Golgi alpha-mannosidase II, domain 4"/>
    <property type="match status" value="1"/>
</dbReference>
<dbReference type="AlphaFoldDB" id="A0A6S8U7P2"/>
<dbReference type="GO" id="GO:0052861">
    <property type="term" value="F:endo-1,3(4)-beta-glucanase activity"/>
    <property type="evidence" value="ECO:0007669"/>
    <property type="project" value="InterPro"/>
</dbReference>
<reference evidence="13" key="2">
    <citation type="submission" date="2021-11" db="EMBL/GenBank/DDBJ databases">
        <authorList>
            <consortium name="Genoscope - CEA"/>
            <person name="William W."/>
        </authorList>
    </citation>
    <scope>NUCLEOTIDE SEQUENCE</scope>
</reference>
<keyword evidence="8" id="KW-0624">Polysaccharide degradation</keyword>
<dbReference type="PROSITE" id="PS52008">
    <property type="entry name" value="GH81"/>
    <property type="match status" value="1"/>
</dbReference>
<organism evidence="11">
    <name type="scientific">Pelagomonas calceolata</name>
    <dbReference type="NCBI Taxonomy" id="35677"/>
    <lineage>
        <taxon>Eukaryota</taxon>
        <taxon>Sar</taxon>
        <taxon>Stramenopiles</taxon>
        <taxon>Ochrophyta</taxon>
        <taxon>Pelagophyceae</taxon>
        <taxon>Pelagomonadales</taxon>
        <taxon>Pelagomonadaceae</taxon>
        <taxon>Pelagomonas</taxon>
    </lineage>
</organism>
<dbReference type="GO" id="GO:0071555">
    <property type="term" value="P:cell wall organization"/>
    <property type="evidence" value="ECO:0007669"/>
    <property type="project" value="UniProtKB-KW"/>
</dbReference>
<evidence type="ECO:0000259" key="9">
    <source>
        <dbReference type="Pfam" id="PF03639"/>
    </source>
</evidence>
<evidence type="ECO:0000256" key="2">
    <source>
        <dbReference type="ARBA" id="ARBA00010730"/>
    </source>
</evidence>
<dbReference type="GO" id="GO:0000272">
    <property type="term" value="P:polysaccharide catabolic process"/>
    <property type="evidence" value="ECO:0007669"/>
    <property type="project" value="UniProtKB-KW"/>
</dbReference>
<dbReference type="InterPro" id="IPR040451">
    <property type="entry name" value="GH81_N"/>
</dbReference>
<dbReference type="EMBL" id="HBIW01012601">
    <property type="protein sequence ID" value="CAE0695381.1"/>
    <property type="molecule type" value="Transcribed_RNA"/>
</dbReference>
<proteinExistence type="inferred from homology"/>
<evidence type="ECO:0000256" key="7">
    <source>
        <dbReference type="ARBA" id="ARBA00023316"/>
    </source>
</evidence>
<comment type="similarity">
    <text evidence="2">Belongs to the glycosyl hydrolase 81 family.</text>
</comment>
<protein>
    <recommendedName>
        <fullName evidence="3">glucan endo-1,3-beta-D-glucosidase</fullName>
        <ecNumber evidence="3">3.2.1.39</ecNumber>
    </recommendedName>
</protein>
<evidence type="ECO:0000313" key="13">
    <source>
        <dbReference type="EMBL" id="CAH0371313.1"/>
    </source>
</evidence>
<comment type="catalytic activity">
    <reaction evidence="1">
        <text>Hydrolysis of (1-&gt;3)-beta-D-glucosidic linkages in (1-&gt;3)-beta-D-glucans.</text>
        <dbReference type="EC" id="3.2.1.39"/>
    </reaction>
</comment>
<keyword evidence="7" id="KW-0961">Cell wall biogenesis/degradation</keyword>
<reference evidence="11" key="1">
    <citation type="submission" date="2021-01" db="EMBL/GenBank/DDBJ databases">
        <authorList>
            <person name="Corre E."/>
            <person name="Pelletier E."/>
            <person name="Niang G."/>
            <person name="Scheremetjew M."/>
            <person name="Finn R."/>
            <person name="Kale V."/>
            <person name="Holt S."/>
            <person name="Cochrane G."/>
            <person name="Meng A."/>
            <person name="Brown T."/>
            <person name="Cohen L."/>
        </authorList>
    </citation>
    <scope>NUCLEOTIDE SEQUENCE</scope>
    <source>
        <strain evidence="11">CCMP1756</strain>
    </source>
</reference>
<evidence type="ECO:0000256" key="8">
    <source>
        <dbReference type="ARBA" id="ARBA00023326"/>
    </source>
</evidence>